<keyword evidence="2" id="KW-0169">Cobalamin biosynthesis</keyword>
<dbReference type="KEGG" id="amaq:GO499_11325"/>
<dbReference type="PANTHER" id="PTHR36925:SF1">
    <property type="entry name" value="COBALT-PRECORRIN-6A REDUCTASE"/>
    <property type="match status" value="1"/>
</dbReference>
<protein>
    <submittedName>
        <fullName evidence="4">Cobalt-precorrin-6A reductase</fullName>
        <ecNumber evidence="4">1.3.1.106</ecNumber>
    </submittedName>
</protein>
<accession>A0A6P1T3R6</accession>
<evidence type="ECO:0000256" key="3">
    <source>
        <dbReference type="ARBA" id="ARBA00023002"/>
    </source>
</evidence>
<keyword evidence="5" id="KW-1185">Reference proteome</keyword>
<gene>
    <name evidence="4" type="ORF">GO499_11325</name>
</gene>
<dbReference type="EMBL" id="CP046620">
    <property type="protein sequence ID" value="QHQ37388.1"/>
    <property type="molecule type" value="Genomic_DNA"/>
</dbReference>
<name>A0A6P1T3R6_9RHOB</name>
<evidence type="ECO:0000256" key="2">
    <source>
        <dbReference type="ARBA" id="ARBA00022573"/>
    </source>
</evidence>
<dbReference type="GO" id="GO:0016994">
    <property type="term" value="F:precorrin-6A reductase activity"/>
    <property type="evidence" value="ECO:0007669"/>
    <property type="project" value="InterPro"/>
</dbReference>
<dbReference type="Pfam" id="PF02571">
    <property type="entry name" value="CbiJ"/>
    <property type="match status" value="1"/>
</dbReference>
<dbReference type="PANTHER" id="PTHR36925">
    <property type="entry name" value="COBALT-PRECORRIN-6A REDUCTASE"/>
    <property type="match status" value="1"/>
</dbReference>
<dbReference type="PROSITE" id="PS51014">
    <property type="entry name" value="COBK_CBIJ"/>
    <property type="match status" value="1"/>
</dbReference>
<dbReference type="EC" id="1.3.1.106" evidence="4"/>
<dbReference type="InterPro" id="IPR003723">
    <property type="entry name" value="Precorrin-6x_reduct"/>
</dbReference>
<keyword evidence="3 4" id="KW-0560">Oxidoreductase</keyword>
<dbReference type="Proteomes" id="UP000464495">
    <property type="component" value="Chromosome"/>
</dbReference>
<sequence length="245" mass="25317">MLLLAGTAEARQLAERLAEVKGVRVTASLAGATSKPAALAVPVRSGGFGGEDGLVRYVEAEDVAIIVDATHPFAARMSAHAAAAGRQTGKPVVHLRRPEWRAQDGDNWRVVPDLASAAAALPTGARAFLGTGGGSAKDFMERTDTSLTLRTIEPPSAEIAPHIRGITGRPPFDTEEEKALLLLIGATHVVAKNSGGAGGYAKLAAARALRLPVIMVARPPMPEGAETVGDVHAAVAQVRQVLAPN</sequence>
<dbReference type="GO" id="GO:0009236">
    <property type="term" value="P:cobalamin biosynthetic process"/>
    <property type="evidence" value="ECO:0007669"/>
    <property type="project" value="UniProtKB-UniPathway"/>
</dbReference>
<evidence type="ECO:0000313" key="4">
    <source>
        <dbReference type="EMBL" id="QHQ37388.1"/>
    </source>
</evidence>
<evidence type="ECO:0000256" key="1">
    <source>
        <dbReference type="ARBA" id="ARBA00004953"/>
    </source>
</evidence>
<comment type="pathway">
    <text evidence="1">Cofactor biosynthesis; adenosylcobalamin biosynthesis.</text>
</comment>
<dbReference type="NCBIfam" id="NF005968">
    <property type="entry name" value="PRK08057.1-2"/>
    <property type="match status" value="1"/>
</dbReference>
<reference evidence="4 5" key="1">
    <citation type="submission" date="2019-12" db="EMBL/GenBank/DDBJ databases">
        <title>Complete genome sequence of Algicella marina strain 9Alg 56(T) isolated from the red alga Tichocarpus crinitus.</title>
        <authorList>
            <person name="Kim S.-G."/>
            <person name="Nedashkovskaya O.I."/>
        </authorList>
    </citation>
    <scope>NUCLEOTIDE SEQUENCE [LARGE SCALE GENOMIC DNA]</scope>
    <source>
        <strain evidence="4 5">9Alg 56</strain>
    </source>
</reference>
<dbReference type="AlphaFoldDB" id="A0A6P1T3R6"/>
<proteinExistence type="predicted"/>
<organism evidence="4 5">
    <name type="scientific">Algicella marina</name>
    <dbReference type="NCBI Taxonomy" id="2683284"/>
    <lineage>
        <taxon>Bacteria</taxon>
        <taxon>Pseudomonadati</taxon>
        <taxon>Pseudomonadota</taxon>
        <taxon>Alphaproteobacteria</taxon>
        <taxon>Rhodobacterales</taxon>
        <taxon>Paracoccaceae</taxon>
        <taxon>Algicella</taxon>
    </lineage>
</organism>
<dbReference type="NCBIfam" id="TIGR00715">
    <property type="entry name" value="precor6x_red"/>
    <property type="match status" value="1"/>
</dbReference>
<evidence type="ECO:0000313" key="5">
    <source>
        <dbReference type="Proteomes" id="UP000464495"/>
    </source>
</evidence>
<dbReference type="UniPathway" id="UPA00148"/>